<organism evidence="1 2">
    <name type="scientific">Candidatus Yanofskybacteria bacterium RIFOXYD1_FULL_42_10</name>
    <dbReference type="NCBI Taxonomy" id="1802718"/>
    <lineage>
        <taxon>Bacteria</taxon>
        <taxon>Candidatus Yanofskyibacteriota</taxon>
    </lineage>
</organism>
<sequence length="216" mass="24395">MVSVAEQIYHRHHQERRRESFAIFETERGKLFKALIGTGKKILDLGCRDGIITKYFAEGNDVIGADIDAGALEKAKSALNIKTVHFDLNQTIWPLENNYFDVVVAAEIIEHLFFPNVVLGRISKFIKPGGMIIGSVPNAFSIKCRLKYALADKRGTPLQDPMHINQFSWREFKNLLKNNFSQVNLFPLGKKYYGLAGVFPGLLVHSIAFSARKDKN</sequence>
<dbReference type="Gene3D" id="3.40.50.150">
    <property type="entry name" value="Vaccinia Virus protein VP39"/>
    <property type="match status" value="1"/>
</dbReference>
<proteinExistence type="predicted"/>
<dbReference type="SUPFAM" id="SSF53335">
    <property type="entry name" value="S-adenosyl-L-methionine-dependent methyltransferases"/>
    <property type="match status" value="1"/>
</dbReference>
<dbReference type="EMBL" id="MGLG01000002">
    <property type="protein sequence ID" value="OGN41700.1"/>
    <property type="molecule type" value="Genomic_DNA"/>
</dbReference>
<dbReference type="PANTHER" id="PTHR43861">
    <property type="entry name" value="TRANS-ACONITATE 2-METHYLTRANSFERASE-RELATED"/>
    <property type="match status" value="1"/>
</dbReference>
<dbReference type="Proteomes" id="UP000178043">
    <property type="component" value="Unassembled WGS sequence"/>
</dbReference>
<dbReference type="CDD" id="cd02440">
    <property type="entry name" value="AdoMet_MTases"/>
    <property type="match status" value="1"/>
</dbReference>
<evidence type="ECO:0000313" key="1">
    <source>
        <dbReference type="EMBL" id="OGN41700.1"/>
    </source>
</evidence>
<evidence type="ECO:0000313" key="2">
    <source>
        <dbReference type="Proteomes" id="UP000178043"/>
    </source>
</evidence>
<dbReference type="AlphaFoldDB" id="A0A1F8HXE1"/>
<name>A0A1F8HXE1_9BACT</name>
<reference evidence="1 2" key="1">
    <citation type="journal article" date="2016" name="Nat. Commun.">
        <title>Thousands of microbial genomes shed light on interconnected biogeochemical processes in an aquifer system.</title>
        <authorList>
            <person name="Anantharaman K."/>
            <person name="Brown C.T."/>
            <person name="Hug L.A."/>
            <person name="Sharon I."/>
            <person name="Castelle C.J."/>
            <person name="Probst A.J."/>
            <person name="Thomas B.C."/>
            <person name="Singh A."/>
            <person name="Wilkins M.J."/>
            <person name="Karaoz U."/>
            <person name="Brodie E.L."/>
            <person name="Williams K.H."/>
            <person name="Hubbard S.S."/>
            <person name="Banfield J.F."/>
        </authorList>
    </citation>
    <scope>NUCLEOTIDE SEQUENCE [LARGE SCALE GENOMIC DNA]</scope>
</reference>
<dbReference type="InterPro" id="IPR029063">
    <property type="entry name" value="SAM-dependent_MTases_sf"/>
</dbReference>
<protein>
    <recommendedName>
        <fullName evidence="3">Methyltransferase type 11 domain-containing protein</fullName>
    </recommendedName>
</protein>
<accession>A0A1F8HXE1</accession>
<dbReference type="Pfam" id="PF13489">
    <property type="entry name" value="Methyltransf_23"/>
    <property type="match status" value="1"/>
</dbReference>
<gene>
    <name evidence="1" type="ORF">A2606_02675</name>
</gene>
<evidence type="ECO:0008006" key="3">
    <source>
        <dbReference type="Google" id="ProtNLM"/>
    </source>
</evidence>
<comment type="caution">
    <text evidence="1">The sequence shown here is derived from an EMBL/GenBank/DDBJ whole genome shotgun (WGS) entry which is preliminary data.</text>
</comment>